<dbReference type="Proteomes" id="UP000003706">
    <property type="component" value="Unassembled WGS sequence"/>
</dbReference>
<proteinExistence type="predicted"/>
<organism evidence="2 3">
    <name type="scientific">Methanotorris formicicus Mc-S-70</name>
    <dbReference type="NCBI Taxonomy" id="647171"/>
    <lineage>
        <taxon>Archaea</taxon>
        <taxon>Methanobacteriati</taxon>
        <taxon>Methanobacteriota</taxon>
        <taxon>Methanomada group</taxon>
        <taxon>Methanococci</taxon>
        <taxon>Methanococcales</taxon>
        <taxon>Methanocaldococcaceae</taxon>
        <taxon>Methanotorris</taxon>
    </lineage>
</organism>
<keyword evidence="1" id="KW-0175">Coiled coil</keyword>
<evidence type="ECO:0000256" key="1">
    <source>
        <dbReference type="SAM" id="Coils"/>
    </source>
</evidence>
<keyword evidence="3" id="KW-1185">Reference proteome</keyword>
<gene>
    <name evidence="2" type="ORF">MetfoDRAFT_1297</name>
</gene>
<dbReference type="AlphaFoldDB" id="H1KZS4"/>
<evidence type="ECO:0000313" key="2">
    <source>
        <dbReference type="EMBL" id="EHP85621.1"/>
    </source>
</evidence>
<name>H1KZS4_9EURY</name>
<protein>
    <submittedName>
        <fullName evidence="2">Uncharacterized protein</fullName>
    </submittedName>
</protein>
<dbReference type="RefSeq" id="WP_007044728.1">
    <property type="nucleotide sequence ID" value="NZ_AGJL01000032.1"/>
</dbReference>
<sequence length="178" mass="20692">MAKITLGEALSTLKRKEMKFLRLLDDYVNEVSRNLSDYEDGLRAINLILSEKGDVEELINLSENLKEKAKNKKLEEVNKIKDKLDKLMLDMVKLKIIIQKTNKETGIDDYISELKYLKIGLSKINPNERFDLNYSDAKDFGLSDFLDKLEKRKYEFESKILNINHTTITEVDDEILGD</sequence>
<feature type="coiled-coil region" evidence="1">
    <location>
        <begin position="55"/>
        <end position="90"/>
    </location>
</feature>
<accession>H1KZS4</accession>
<evidence type="ECO:0000313" key="3">
    <source>
        <dbReference type="Proteomes" id="UP000003706"/>
    </source>
</evidence>
<dbReference type="EMBL" id="AGJL01000032">
    <property type="protein sequence ID" value="EHP85621.1"/>
    <property type="molecule type" value="Genomic_DNA"/>
</dbReference>
<comment type="caution">
    <text evidence="2">The sequence shown here is derived from an EMBL/GenBank/DDBJ whole genome shotgun (WGS) entry which is preliminary data.</text>
</comment>
<reference evidence="2 3" key="1">
    <citation type="submission" date="2011-09" db="EMBL/GenBank/DDBJ databases">
        <title>The draft genome of Methanotorris formicicus Mc-S-70.</title>
        <authorList>
            <consortium name="US DOE Joint Genome Institute (JGI-PGF)"/>
            <person name="Lucas S."/>
            <person name="Han J."/>
            <person name="Lapidus A."/>
            <person name="Cheng J.-F."/>
            <person name="Goodwin L."/>
            <person name="Pitluck S."/>
            <person name="Peters L."/>
            <person name="Land M.L."/>
            <person name="Hauser L."/>
            <person name="Sieprawska-Lupa M."/>
            <person name="Takai K."/>
            <person name="Miyazaki J."/>
            <person name="Whitman W."/>
            <person name="Woyke T.J."/>
        </authorList>
    </citation>
    <scope>NUCLEOTIDE SEQUENCE [LARGE SCALE GENOMIC DNA]</scope>
    <source>
        <strain evidence="2 3">Mc-S-70</strain>
    </source>
</reference>